<evidence type="ECO:0000313" key="2">
    <source>
        <dbReference type="Proteomes" id="UP000798602"/>
    </source>
</evidence>
<evidence type="ECO:0000313" key="1">
    <source>
        <dbReference type="EMBL" id="NBL65533.1"/>
    </source>
</evidence>
<proteinExistence type="predicted"/>
<accession>A0ABW9ZFI7</accession>
<protein>
    <submittedName>
        <fullName evidence="1">Uncharacterized protein</fullName>
    </submittedName>
</protein>
<gene>
    <name evidence="1" type="ORF">GV828_10005</name>
</gene>
<comment type="caution">
    <text evidence="1">The sequence shown here is derived from an EMBL/GenBank/DDBJ whole genome shotgun (WGS) entry which is preliminary data.</text>
</comment>
<organism evidence="1 2">
    <name type="scientific">Flavobacterium ichthyis</name>
    <dbReference type="NCBI Taxonomy" id="2698827"/>
    <lineage>
        <taxon>Bacteria</taxon>
        <taxon>Pseudomonadati</taxon>
        <taxon>Bacteroidota</taxon>
        <taxon>Flavobacteriia</taxon>
        <taxon>Flavobacteriales</taxon>
        <taxon>Flavobacteriaceae</taxon>
        <taxon>Flavobacterium</taxon>
    </lineage>
</organism>
<reference evidence="2" key="1">
    <citation type="submission" date="2020-01" db="EMBL/GenBank/DDBJ databases">
        <title>Sphingomonas sp. strain CSW-10.</title>
        <authorList>
            <person name="Chen W.-M."/>
        </authorList>
    </citation>
    <scope>NUCLEOTIDE SEQUENCE [LARGE SCALE GENOMIC DNA]</scope>
    <source>
        <strain evidence="2">NST-5</strain>
    </source>
</reference>
<dbReference type="RefSeq" id="WP_166537357.1">
    <property type="nucleotide sequence ID" value="NZ_JAABLM010000011.1"/>
</dbReference>
<dbReference type="EMBL" id="JAABLM010000011">
    <property type="protein sequence ID" value="NBL65533.1"/>
    <property type="molecule type" value="Genomic_DNA"/>
</dbReference>
<name>A0ABW9ZFI7_9FLAO</name>
<sequence length="187" mass="21812">MIKNKTESIDGSPYYNEEFKLAKISSVEQSVKARYNAYKDEIELDNGKGEYFILPKEEKFKDIKTVNVPEYQYIELKDDDKIENGYAIVLTNVDQVMLLKRERIKYYPAEAASTSYSTAKRARYVTNKPIYYIKKNNEPAVPISKKDNIISLFPDKKDDLNSFFKEQKISFKKEEDLVKLAQFLGTI</sequence>
<dbReference type="Proteomes" id="UP000798602">
    <property type="component" value="Unassembled WGS sequence"/>
</dbReference>
<keyword evidence="2" id="KW-1185">Reference proteome</keyword>